<evidence type="ECO:0000313" key="1">
    <source>
        <dbReference type="EMBL" id="TRM67476.1"/>
    </source>
</evidence>
<accession>A0A550CRP8</accession>
<dbReference type="AlphaFoldDB" id="A0A550CRP8"/>
<evidence type="ECO:0000313" key="2">
    <source>
        <dbReference type="Proteomes" id="UP000320762"/>
    </source>
</evidence>
<protein>
    <submittedName>
        <fullName evidence="1">Uncharacterized protein</fullName>
    </submittedName>
</protein>
<dbReference type="Proteomes" id="UP000320762">
    <property type="component" value="Unassembled WGS sequence"/>
</dbReference>
<proteinExistence type="predicted"/>
<name>A0A550CRP8_9AGAR</name>
<organism evidence="1 2">
    <name type="scientific">Schizophyllum amplum</name>
    <dbReference type="NCBI Taxonomy" id="97359"/>
    <lineage>
        <taxon>Eukaryota</taxon>
        <taxon>Fungi</taxon>
        <taxon>Dikarya</taxon>
        <taxon>Basidiomycota</taxon>
        <taxon>Agaricomycotina</taxon>
        <taxon>Agaricomycetes</taxon>
        <taxon>Agaricomycetidae</taxon>
        <taxon>Agaricales</taxon>
        <taxon>Schizophyllaceae</taxon>
        <taxon>Schizophyllum</taxon>
    </lineage>
</organism>
<comment type="caution">
    <text evidence="1">The sequence shown here is derived from an EMBL/GenBank/DDBJ whole genome shotgun (WGS) entry which is preliminary data.</text>
</comment>
<reference evidence="1 2" key="1">
    <citation type="journal article" date="2019" name="New Phytol.">
        <title>Comparative genomics reveals unique wood-decay strategies and fruiting body development in the Schizophyllaceae.</title>
        <authorList>
            <person name="Almasi E."/>
            <person name="Sahu N."/>
            <person name="Krizsan K."/>
            <person name="Balint B."/>
            <person name="Kovacs G.M."/>
            <person name="Kiss B."/>
            <person name="Cseklye J."/>
            <person name="Drula E."/>
            <person name="Henrissat B."/>
            <person name="Nagy I."/>
            <person name="Chovatia M."/>
            <person name="Adam C."/>
            <person name="LaButti K."/>
            <person name="Lipzen A."/>
            <person name="Riley R."/>
            <person name="Grigoriev I.V."/>
            <person name="Nagy L.G."/>
        </authorList>
    </citation>
    <scope>NUCLEOTIDE SEQUENCE [LARGE SCALE GENOMIC DNA]</scope>
    <source>
        <strain evidence="1 2">NL-1724</strain>
    </source>
</reference>
<gene>
    <name evidence="1" type="ORF">BD626DRAFT_478921</name>
</gene>
<sequence length="113" mass="12882">MEAPANGSSHTMPGLQEHGADNLILQCRYRPSSDGHEELNIALGCACPEKSELYDLAMTVMHNYMEMLTRLEHAQRLSQSIADVLPHLRLFSLYTYHDGKEWYPEIGFVNMRS</sequence>
<keyword evidence="2" id="KW-1185">Reference proteome</keyword>
<dbReference type="OrthoDB" id="10404974at2759"/>
<dbReference type="EMBL" id="VDMD01000002">
    <property type="protein sequence ID" value="TRM67476.1"/>
    <property type="molecule type" value="Genomic_DNA"/>
</dbReference>